<dbReference type="AlphaFoldDB" id="A0A0G0T4F7"/>
<accession>A0A0G0T4F7</accession>
<dbReference type="InterPro" id="IPR038695">
    <property type="entry name" value="Saro_0823-like_sf"/>
</dbReference>
<sequence>MKNYLLGSIALLILFFLGYHFWTAVSFDNIKNIKIAGQEIGVELASTTTEQNKGLSGRSELLENSGMLFVFAEPGEHSFWMKDMNFPIDIIWLSSDMKVVYIKKNATPETYPEAFTPDVDAKYVLEISAGFSDKNGLKAGDDALFTY</sequence>
<name>A0A0G0T4F7_9BACT</name>
<organism evidence="1 2">
    <name type="scientific">Candidatus Nomurabacteria bacterium GW2011_GWF2_40_12</name>
    <dbReference type="NCBI Taxonomy" id="1618776"/>
    <lineage>
        <taxon>Bacteria</taxon>
        <taxon>Candidatus Nomuraibacteriota</taxon>
    </lineage>
</organism>
<reference evidence="1 2" key="1">
    <citation type="journal article" date="2015" name="Nature">
        <title>rRNA introns, odd ribosomes, and small enigmatic genomes across a large radiation of phyla.</title>
        <authorList>
            <person name="Brown C.T."/>
            <person name="Hug L.A."/>
            <person name="Thomas B.C."/>
            <person name="Sharon I."/>
            <person name="Castelle C.J."/>
            <person name="Singh A."/>
            <person name="Wilkins M.J."/>
            <person name="Williams K.H."/>
            <person name="Banfield J.F."/>
        </authorList>
    </citation>
    <scope>NUCLEOTIDE SEQUENCE [LARGE SCALE GENOMIC DNA]</scope>
</reference>
<evidence type="ECO:0008006" key="3">
    <source>
        <dbReference type="Google" id="ProtNLM"/>
    </source>
</evidence>
<dbReference type="Gene3D" id="2.60.120.1140">
    <property type="entry name" value="Protein of unknown function DUF192"/>
    <property type="match status" value="1"/>
</dbReference>
<protein>
    <recommendedName>
        <fullName evidence="3">DUF192 domain-containing protein</fullName>
    </recommendedName>
</protein>
<dbReference type="EMBL" id="LBYC01000018">
    <property type="protein sequence ID" value="KKR42000.1"/>
    <property type="molecule type" value="Genomic_DNA"/>
</dbReference>
<evidence type="ECO:0000313" key="1">
    <source>
        <dbReference type="EMBL" id="KKR42000.1"/>
    </source>
</evidence>
<dbReference type="PANTHER" id="PTHR37953">
    <property type="entry name" value="UPF0127 PROTEIN MJ1496"/>
    <property type="match status" value="1"/>
</dbReference>
<dbReference type="Pfam" id="PF02643">
    <property type="entry name" value="DUF192"/>
    <property type="match status" value="1"/>
</dbReference>
<evidence type="ECO:0000313" key="2">
    <source>
        <dbReference type="Proteomes" id="UP000034301"/>
    </source>
</evidence>
<dbReference type="PANTHER" id="PTHR37953:SF1">
    <property type="entry name" value="UPF0127 PROTEIN MJ1496"/>
    <property type="match status" value="1"/>
</dbReference>
<comment type="caution">
    <text evidence="1">The sequence shown here is derived from an EMBL/GenBank/DDBJ whole genome shotgun (WGS) entry which is preliminary data.</text>
</comment>
<gene>
    <name evidence="1" type="ORF">UT78_C0018G0002</name>
</gene>
<proteinExistence type="predicted"/>
<dbReference type="InterPro" id="IPR003795">
    <property type="entry name" value="DUF192"/>
</dbReference>
<dbReference type="Proteomes" id="UP000034301">
    <property type="component" value="Unassembled WGS sequence"/>
</dbReference>